<proteinExistence type="predicted"/>
<comment type="caution">
    <text evidence="3">The sequence shown here is derived from an EMBL/GenBank/DDBJ whole genome shotgun (WGS) entry which is preliminary data.</text>
</comment>
<sequence length="231" mass="24377">MTHQPSPPRLPRRTAAPGLRLAPARPVAPGPRLAPARPVADAITPPASLLTPGTGTASTETARDLAELAARRELIDRLGIPTGPDAVFDTIATQMATAAGFTHAMVNVFLDEQIFVGLHNPPQGSGHPIVGRTMDLGHGYCPEVVRRKKALPLHNVHAAPRFSGNPVVDAIGIQSYYGAPLIHAESGLTLGTVCIVDPEPRRLEDSRRLLDIVAGGRNTVLRVITGRTPAA</sequence>
<evidence type="ECO:0000259" key="2">
    <source>
        <dbReference type="Pfam" id="PF01590"/>
    </source>
</evidence>
<dbReference type="InterPro" id="IPR029016">
    <property type="entry name" value="GAF-like_dom_sf"/>
</dbReference>
<dbReference type="InterPro" id="IPR003018">
    <property type="entry name" value="GAF"/>
</dbReference>
<dbReference type="Gene3D" id="3.30.450.40">
    <property type="match status" value="1"/>
</dbReference>
<dbReference type="Proteomes" id="UP000623010">
    <property type="component" value="Unassembled WGS sequence"/>
</dbReference>
<protein>
    <submittedName>
        <fullName evidence="3">Histidine kinase</fullName>
    </submittedName>
</protein>
<dbReference type="GO" id="GO:0016301">
    <property type="term" value="F:kinase activity"/>
    <property type="evidence" value="ECO:0007669"/>
    <property type="project" value="UniProtKB-KW"/>
</dbReference>
<keyword evidence="4" id="KW-1185">Reference proteome</keyword>
<evidence type="ECO:0000313" key="4">
    <source>
        <dbReference type="Proteomes" id="UP000623010"/>
    </source>
</evidence>
<keyword evidence="3" id="KW-0418">Kinase</keyword>
<name>A0A918QVQ7_9ACTN</name>
<keyword evidence="3" id="KW-0808">Transferase</keyword>
<dbReference type="EMBL" id="BMWH01000002">
    <property type="protein sequence ID" value="GGZ73467.1"/>
    <property type="molecule type" value="Genomic_DNA"/>
</dbReference>
<dbReference type="RefSeq" id="WP_229879221.1">
    <property type="nucleotide sequence ID" value="NZ_BMWH01000002.1"/>
</dbReference>
<reference evidence="3" key="2">
    <citation type="submission" date="2020-09" db="EMBL/GenBank/DDBJ databases">
        <authorList>
            <person name="Sun Q."/>
            <person name="Ohkuma M."/>
        </authorList>
    </citation>
    <scope>NUCLEOTIDE SEQUENCE</scope>
    <source>
        <strain evidence="3">JCM 5016</strain>
    </source>
</reference>
<dbReference type="PANTHER" id="PTHR43102:SF2">
    <property type="entry name" value="GAF DOMAIN-CONTAINING PROTEIN"/>
    <property type="match status" value="1"/>
</dbReference>
<dbReference type="SUPFAM" id="SSF55781">
    <property type="entry name" value="GAF domain-like"/>
    <property type="match status" value="1"/>
</dbReference>
<accession>A0A918QVQ7</accession>
<feature type="domain" description="GAF" evidence="2">
    <location>
        <begin position="84"/>
        <end position="214"/>
    </location>
</feature>
<feature type="compositionally biased region" description="Low complexity" evidence="1">
    <location>
        <begin position="13"/>
        <end position="37"/>
    </location>
</feature>
<dbReference type="Pfam" id="PF01590">
    <property type="entry name" value="GAF"/>
    <property type="match status" value="1"/>
</dbReference>
<evidence type="ECO:0000256" key="1">
    <source>
        <dbReference type="SAM" id="MobiDB-lite"/>
    </source>
</evidence>
<dbReference type="PANTHER" id="PTHR43102">
    <property type="entry name" value="SLR1143 PROTEIN"/>
    <property type="match status" value="1"/>
</dbReference>
<gene>
    <name evidence="3" type="ORF">GCM10010389_08850</name>
</gene>
<feature type="region of interest" description="Disordered" evidence="1">
    <location>
        <begin position="1"/>
        <end position="37"/>
    </location>
</feature>
<dbReference type="AlphaFoldDB" id="A0A918QVQ7"/>
<reference evidence="3" key="1">
    <citation type="journal article" date="2014" name="Int. J. Syst. Evol. Microbiol.">
        <title>Complete genome sequence of Corynebacterium casei LMG S-19264T (=DSM 44701T), isolated from a smear-ripened cheese.</title>
        <authorList>
            <consortium name="US DOE Joint Genome Institute (JGI-PGF)"/>
            <person name="Walter F."/>
            <person name="Albersmeier A."/>
            <person name="Kalinowski J."/>
            <person name="Ruckert C."/>
        </authorList>
    </citation>
    <scope>NUCLEOTIDE SEQUENCE</scope>
    <source>
        <strain evidence="3">JCM 5016</strain>
    </source>
</reference>
<evidence type="ECO:0000313" key="3">
    <source>
        <dbReference type="EMBL" id="GGZ73467.1"/>
    </source>
</evidence>
<organism evidence="3 4">
    <name type="scientific">Streptomyces echinoruber</name>
    <dbReference type="NCBI Taxonomy" id="68898"/>
    <lineage>
        <taxon>Bacteria</taxon>
        <taxon>Bacillati</taxon>
        <taxon>Actinomycetota</taxon>
        <taxon>Actinomycetes</taxon>
        <taxon>Kitasatosporales</taxon>
        <taxon>Streptomycetaceae</taxon>
        <taxon>Streptomyces</taxon>
    </lineage>
</organism>